<dbReference type="Proteomes" id="UP000678679">
    <property type="component" value="Chromosome 1"/>
</dbReference>
<evidence type="ECO:0000256" key="1">
    <source>
        <dbReference type="SAM" id="MobiDB-lite"/>
    </source>
</evidence>
<feature type="compositionally biased region" description="Low complexity" evidence="1">
    <location>
        <begin position="11"/>
        <end position="20"/>
    </location>
</feature>
<accession>A0AAX1MZ07</accession>
<dbReference type="KEGG" id="fya:KMW28_12995"/>
<dbReference type="AlphaFoldDB" id="A0AAX1MZ07"/>
<name>A0AAX1MZ07_9BACT</name>
<organism evidence="2 3">
    <name type="scientific">Flammeovirga yaeyamensis</name>
    <dbReference type="NCBI Taxonomy" id="367791"/>
    <lineage>
        <taxon>Bacteria</taxon>
        <taxon>Pseudomonadati</taxon>
        <taxon>Bacteroidota</taxon>
        <taxon>Cytophagia</taxon>
        <taxon>Cytophagales</taxon>
        <taxon>Flammeovirgaceae</taxon>
        <taxon>Flammeovirga</taxon>
    </lineage>
</organism>
<keyword evidence="3" id="KW-1185">Reference proteome</keyword>
<dbReference type="RefSeq" id="WP_169663039.1">
    <property type="nucleotide sequence ID" value="NZ_CP076132.1"/>
</dbReference>
<evidence type="ECO:0000313" key="2">
    <source>
        <dbReference type="EMBL" id="QWG00569.1"/>
    </source>
</evidence>
<gene>
    <name evidence="2" type="ORF">KMW28_12995</name>
</gene>
<sequence length="237" mass="26685">MNKKKESNTQSTSTSSSSSSSDEDFAAMLEKVLELFSFIPSESELTQIYGHPLLLQRFPYHKKGGGKFSRNPESKSYFTTEIEGNYFMGTEYVQGGNIKTRLNLSHKISASAKGNLYQEEVEDQLQNLGTLYLNGSYHILSFTRIDTWVGVGFSQLFLDDGLSGYNYNLGTELYIFKPVSLYTEWYISKFDNDIRMTEGSISMKVYIHRFYLQGGYNSLNIEGVNFSGAALGLGVVI</sequence>
<evidence type="ECO:0000313" key="3">
    <source>
        <dbReference type="Proteomes" id="UP000678679"/>
    </source>
</evidence>
<feature type="region of interest" description="Disordered" evidence="1">
    <location>
        <begin position="1"/>
        <end position="22"/>
    </location>
</feature>
<proteinExistence type="predicted"/>
<dbReference type="EMBL" id="CP076132">
    <property type="protein sequence ID" value="QWG00569.1"/>
    <property type="molecule type" value="Genomic_DNA"/>
</dbReference>
<reference evidence="2 3" key="1">
    <citation type="submission" date="2021-05" db="EMBL/GenBank/DDBJ databases">
        <title>Comparative genomic studies on the polysaccharide-degrading batcterial strains of the Flammeovirga genus.</title>
        <authorList>
            <person name="Zewei F."/>
            <person name="Zheng Z."/>
            <person name="Yu L."/>
            <person name="Ruyue G."/>
            <person name="Yanhong M."/>
            <person name="Yuanyuan C."/>
            <person name="Jingyan G."/>
            <person name="Wenjun H."/>
        </authorList>
    </citation>
    <scope>NUCLEOTIDE SEQUENCE [LARGE SCALE GENOMIC DNA]</scope>
    <source>
        <strain evidence="2 3">NBRC:100898</strain>
    </source>
</reference>
<protein>
    <submittedName>
        <fullName evidence="2">Uncharacterized protein</fullName>
    </submittedName>
</protein>